<dbReference type="GO" id="GO:0051028">
    <property type="term" value="P:mRNA transport"/>
    <property type="evidence" value="ECO:0007669"/>
    <property type="project" value="UniProtKB-KW"/>
</dbReference>
<evidence type="ECO:0000256" key="5">
    <source>
        <dbReference type="ARBA" id="ARBA00022813"/>
    </source>
</evidence>
<accession>A0AA91T026</accession>
<evidence type="ECO:0000256" key="3">
    <source>
        <dbReference type="ARBA" id="ARBA00008926"/>
    </source>
</evidence>
<feature type="compositionally biased region" description="Low complexity" evidence="11">
    <location>
        <begin position="141"/>
        <end position="165"/>
    </location>
</feature>
<protein>
    <submittedName>
        <fullName evidence="13">Nucleocytoplasmic transporter</fullName>
    </submittedName>
</protein>
<reference evidence="13 14" key="1">
    <citation type="submission" date="2017-04" db="EMBL/GenBank/DDBJ databases">
        <title>Draft genome of the yeast Clavispora lusitaniae type strain CBS 6936.</title>
        <authorList>
            <person name="Durrens P."/>
            <person name="Klopp C."/>
            <person name="Biteau N."/>
            <person name="Fitton-Ouhabi V."/>
            <person name="Dementhon K."/>
            <person name="Accoceberry I."/>
            <person name="Sherman D.J."/>
            <person name="Noel T."/>
        </authorList>
    </citation>
    <scope>NUCLEOTIDE SEQUENCE [LARGE SCALE GENOMIC DNA]</scope>
    <source>
        <strain evidence="13 14">CBS 6936</strain>
    </source>
</reference>
<dbReference type="PROSITE" id="PS51434">
    <property type="entry name" value="NUP_C"/>
    <property type="match status" value="1"/>
</dbReference>
<dbReference type="PANTHER" id="PTHR23198:SF6">
    <property type="entry name" value="NUCLEAR PORE COMPLEX PROTEIN NUP98-NUP96"/>
    <property type="match status" value="1"/>
</dbReference>
<evidence type="ECO:0000256" key="4">
    <source>
        <dbReference type="ARBA" id="ARBA00022448"/>
    </source>
</evidence>
<dbReference type="GO" id="GO:0044614">
    <property type="term" value="C:nuclear pore cytoplasmic filaments"/>
    <property type="evidence" value="ECO:0007669"/>
    <property type="project" value="TreeGrafter"/>
</dbReference>
<dbReference type="GO" id="GO:0006405">
    <property type="term" value="P:RNA export from nucleus"/>
    <property type="evidence" value="ECO:0007669"/>
    <property type="project" value="TreeGrafter"/>
</dbReference>
<dbReference type="Pfam" id="PF13634">
    <property type="entry name" value="Nucleoporin_FG"/>
    <property type="match status" value="3"/>
</dbReference>
<dbReference type="EMBL" id="LYUB02000019">
    <property type="protein sequence ID" value="OVF06648.1"/>
    <property type="molecule type" value="Genomic_DNA"/>
</dbReference>
<dbReference type="InterPro" id="IPR036903">
    <property type="entry name" value="Nup98_auto-Pept-S59_dom_sf"/>
</dbReference>
<keyword evidence="6" id="KW-0509">mRNA transport</keyword>
<dbReference type="InterPro" id="IPR037665">
    <property type="entry name" value="Nucleoporin_S59-like"/>
</dbReference>
<keyword evidence="10" id="KW-0539">Nucleus</keyword>
<gene>
    <name evidence="13" type="ORF">A9F13_19g00484</name>
</gene>
<evidence type="ECO:0000256" key="10">
    <source>
        <dbReference type="ARBA" id="ARBA00023242"/>
    </source>
</evidence>
<keyword evidence="5" id="KW-0068">Autocatalytic cleavage</keyword>
<feature type="region of interest" description="Disordered" evidence="11">
    <location>
        <begin position="94"/>
        <end position="114"/>
    </location>
</feature>
<dbReference type="GO" id="GO:0031965">
    <property type="term" value="C:nuclear membrane"/>
    <property type="evidence" value="ECO:0007669"/>
    <property type="project" value="UniProtKB-SubCell"/>
</dbReference>
<proteinExistence type="inferred from homology"/>
<evidence type="ECO:0000256" key="8">
    <source>
        <dbReference type="ARBA" id="ARBA00023010"/>
    </source>
</evidence>
<dbReference type="Pfam" id="PF12110">
    <property type="entry name" value="Nup96"/>
    <property type="match status" value="2"/>
</dbReference>
<keyword evidence="9" id="KW-0906">Nuclear pore complex</keyword>
<keyword evidence="8" id="KW-0811">Translocation</keyword>
<dbReference type="InterPro" id="IPR025574">
    <property type="entry name" value="Nucleoporin_FG_rpt"/>
</dbReference>
<feature type="region of interest" description="Disordered" evidence="11">
    <location>
        <begin position="1"/>
        <end position="76"/>
    </location>
</feature>
<evidence type="ECO:0000256" key="7">
    <source>
        <dbReference type="ARBA" id="ARBA00022927"/>
    </source>
</evidence>
<dbReference type="GO" id="GO:0008139">
    <property type="term" value="F:nuclear localization sequence binding"/>
    <property type="evidence" value="ECO:0007669"/>
    <property type="project" value="TreeGrafter"/>
</dbReference>
<dbReference type="GO" id="GO:0017056">
    <property type="term" value="F:structural constituent of nuclear pore"/>
    <property type="evidence" value="ECO:0007669"/>
    <property type="project" value="InterPro"/>
</dbReference>
<name>A0AA91T026_CLALS</name>
<dbReference type="Proteomes" id="UP000195602">
    <property type="component" value="Unassembled WGS sequence"/>
</dbReference>
<dbReference type="SUPFAM" id="SSF82215">
    <property type="entry name" value="C-terminal autoproteolytic domain of nucleoporin nup98"/>
    <property type="match status" value="1"/>
</dbReference>
<evidence type="ECO:0000313" key="14">
    <source>
        <dbReference type="Proteomes" id="UP000195602"/>
    </source>
</evidence>
<evidence type="ECO:0000256" key="6">
    <source>
        <dbReference type="ARBA" id="ARBA00022816"/>
    </source>
</evidence>
<keyword evidence="7" id="KW-0653">Protein transport</keyword>
<comment type="similarity">
    <text evidence="3">Belongs to the nucleoporin GLFG family.</text>
</comment>
<organism evidence="13 14">
    <name type="scientific">Clavispora lusitaniae</name>
    <name type="common">Candida lusitaniae</name>
    <dbReference type="NCBI Taxonomy" id="36911"/>
    <lineage>
        <taxon>Eukaryota</taxon>
        <taxon>Fungi</taxon>
        <taxon>Dikarya</taxon>
        <taxon>Ascomycota</taxon>
        <taxon>Saccharomycotina</taxon>
        <taxon>Pichiomycetes</taxon>
        <taxon>Metschnikowiaceae</taxon>
        <taxon>Clavispora</taxon>
    </lineage>
</organism>
<evidence type="ECO:0000256" key="9">
    <source>
        <dbReference type="ARBA" id="ARBA00023132"/>
    </source>
</evidence>
<comment type="subcellular location">
    <subcellularLocation>
        <location evidence="2">Nucleus membrane</location>
        <topology evidence="2">Peripheral membrane protein</topology>
        <orientation evidence="2">Nucleoplasmic side</orientation>
    </subcellularLocation>
    <subcellularLocation>
        <location evidence="1">Nucleus</location>
        <location evidence="1">Nuclear pore complex</location>
    </subcellularLocation>
</comment>
<evidence type="ECO:0000259" key="12">
    <source>
        <dbReference type="PROSITE" id="PS51434"/>
    </source>
</evidence>
<evidence type="ECO:0000256" key="11">
    <source>
        <dbReference type="SAM" id="MobiDB-lite"/>
    </source>
</evidence>
<dbReference type="Gene3D" id="1.25.40.690">
    <property type="match status" value="1"/>
</dbReference>
<sequence>MSAGTSWGNSTGFGANTSNSGGAQPISGGLFGNSSSALPTFGAKSQGASLPANTQQNANTGLFGNSSNNASTALPGSTSSGLFGSSANNTSNNGGLFGNTGSKPTTGGLFGNTNSSSAAAGGGLFGNTNSSSSTTGGGLFGTSASNPTSNTGTSNTSGGLFGNSNKPATGGLFGSSNSTANTGGLFGNPNTTATGNSNSTAAGGLFGNSNSTATTGGLFGASTNPLNKPSTGGLFGSSNTGGMFGASGNTGGLFGASNASNTNAQGPNIASTAYTPNPYSSDSILSSINATENNMPLSITGSLFAKPSSIQHRQSTSQPPKKTYQSSLLKRLAQTFKIFRSTPDSSIEDLGKSHLKGIFTQQNFVGGYSNSNVDTSSYSVSKNHKKTSTLPVANVSVGDVKKLVIKSKPLKFHLINADKVFNAKKRCILVSSINGGLATHQNPEESDLEDTEFVEEEHRKVAKNVSKIQVEAEEAEKSESDDMDTNNGYWCSPSLAYLSKLSPSELSHVENFIVGRLNVGQIAYNFPVDLAGLFASCAERDVPVSQELFGKIIKIDGSIVKVYSEEEEMNCKPGIGFELNVPATITIKAPPKKNISDQDHIRRLQNLTGMEFVTYNPLTHYWTFKVKHFSIWGLIDDGEDDDMVTDDAKKLLALKKKQDDQEPEASATYSQIYENEAYQRELKRQRIGNYTSGLPGAWDHTANSVAGGSLGVKQELVQNEIDRELREYKQDKSTDAWAMNLSDITSEGDESEDAKSLNSIALQNPLYPEEAKNYDYLKQIVSVMPPNTDMEEIVNERAYEPEVSNEEDFDQFGVQSSLPTSKDWLLQLELANDIDSALNPYLAIPYKKQSALSTVKDIVFSDVEKSKESKNNSRKPLKDESNLISEVSSTAYDNSAVTKLVQKLLVRSTVAKRENSFPRLQLDKSLDFRAISFLNGHDTDPQLIELASILFDEVDISSNSKYQAVDLSNKSIKHRLETLEQRNSFISWLKKYKLGSSSEFQGDSLDIIYDTICRGNLKSAVELAISSHNTHLAALLTLLDSNDQAVKKIAQSQIEDWKVTGAIEFIPAPIIKIHKILAGAFDEVSQDIPYHVAIALRLLYGNPVANLSSVLSSVNCEDISDDFITIIDIYSKFNYDGFKEATAQIEKSELSDKVKWLSLQVLSNKTGNLDSSSNDSVSNSFAKSLEESGLWKEAIFVYSSVHDDSSVEQSIRRVVISNINEIKNDERDNEEFSVSVLGVPRSLIHEAIAIEKSKNGDYWGQVEALVEAQLWEKAHVVICKELGPETVISNSESGKSRLQALADMFPEKGAIIPEWNQGAGLYVKYFESIDAFERHSDIATDDLNFLLCNLALVQVDSFMSQVALKIMTKKVGDVTLDHKQQVPDVKRKIHALIMGENERNYFESRLQGLNIR</sequence>
<dbReference type="GO" id="GO:0034398">
    <property type="term" value="P:telomere tethering at nuclear periphery"/>
    <property type="evidence" value="ECO:0007669"/>
    <property type="project" value="TreeGrafter"/>
</dbReference>
<dbReference type="GO" id="GO:0006606">
    <property type="term" value="P:protein import into nucleus"/>
    <property type="evidence" value="ECO:0007669"/>
    <property type="project" value="TreeGrafter"/>
</dbReference>
<keyword evidence="4" id="KW-0813">Transport</keyword>
<dbReference type="InterPro" id="IPR007230">
    <property type="entry name" value="Nup98_auto-Pept-S59_dom"/>
</dbReference>
<dbReference type="Pfam" id="PF04096">
    <property type="entry name" value="Nucleoporin2"/>
    <property type="match status" value="1"/>
</dbReference>
<dbReference type="PANTHER" id="PTHR23198">
    <property type="entry name" value="NUCLEOPORIN"/>
    <property type="match status" value="1"/>
</dbReference>
<comment type="caution">
    <text evidence="13">The sequence shown here is derived from an EMBL/GenBank/DDBJ whole genome shotgun (WGS) entry which is preliminary data.</text>
</comment>
<dbReference type="GO" id="GO:0044613">
    <property type="term" value="C:nuclear pore central transport channel"/>
    <property type="evidence" value="ECO:0007669"/>
    <property type="project" value="UniProtKB-ARBA"/>
</dbReference>
<feature type="compositionally biased region" description="Polar residues" evidence="11">
    <location>
        <begin position="46"/>
        <end position="76"/>
    </location>
</feature>
<feature type="compositionally biased region" description="Polar residues" evidence="11">
    <location>
        <begin position="1"/>
        <end position="22"/>
    </location>
</feature>
<dbReference type="KEGG" id="clus:A9F13_19g00484"/>
<evidence type="ECO:0000313" key="13">
    <source>
        <dbReference type="EMBL" id="OVF06648.1"/>
    </source>
</evidence>
<feature type="region of interest" description="Disordered" evidence="11">
    <location>
        <begin position="136"/>
        <end position="176"/>
    </location>
</feature>
<dbReference type="Gene3D" id="3.30.1610.10">
    <property type="entry name" value="Peptidase S59, nucleoporin"/>
    <property type="match status" value="1"/>
</dbReference>
<evidence type="ECO:0000256" key="2">
    <source>
        <dbReference type="ARBA" id="ARBA00004620"/>
    </source>
</evidence>
<dbReference type="InterPro" id="IPR021967">
    <property type="entry name" value="Nup98_C"/>
</dbReference>
<feature type="domain" description="Peptidase S59" evidence="12">
    <location>
        <begin position="486"/>
        <end position="629"/>
    </location>
</feature>
<dbReference type="GO" id="GO:0003723">
    <property type="term" value="F:RNA binding"/>
    <property type="evidence" value="ECO:0007669"/>
    <property type="project" value="TreeGrafter"/>
</dbReference>
<evidence type="ECO:0000256" key="1">
    <source>
        <dbReference type="ARBA" id="ARBA00004567"/>
    </source>
</evidence>
<dbReference type="GO" id="GO:0000973">
    <property type="term" value="P:post-transcriptional tethering of RNA polymerase II gene DNA at nuclear periphery"/>
    <property type="evidence" value="ECO:0007669"/>
    <property type="project" value="TreeGrafter"/>
</dbReference>